<keyword evidence="2" id="KW-1185">Reference proteome</keyword>
<evidence type="ECO:0008006" key="3">
    <source>
        <dbReference type="Google" id="ProtNLM"/>
    </source>
</evidence>
<proteinExistence type="predicted"/>
<evidence type="ECO:0000313" key="1">
    <source>
        <dbReference type="EMBL" id="SCB37845.1"/>
    </source>
</evidence>
<gene>
    <name evidence="1" type="ORF">GA0061098_1007184</name>
</gene>
<dbReference type="EMBL" id="FMAI01000007">
    <property type="protein sequence ID" value="SCB37845.1"/>
    <property type="molecule type" value="Genomic_DNA"/>
</dbReference>
<evidence type="ECO:0000313" key="2">
    <source>
        <dbReference type="Proteomes" id="UP000199184"/>
    </source>
</evidence>
<dbReference type="Pfam" id="PF14081">
    <property type="entry name" value="DUF4262"/>
    <property type="match status" value="1"/>
</dbReference>
<dbReference type="RefSeq" id="WP_091957362.1">
    <property type="nucleotide sequence ID" value="NZ_FMAI01000007.1"/>
</dbReference>
<reference evidence="2" key="1">
    <citation type="submission" date="2016-08" db="EMBL/GenBank/DDBJ databases">
        <authorList>
            <person name="Varghese N."/>
            <person name="Submissions Spin"/>
        </authorList>
    </citation>
    <scope>NUCLEOTIDE SEQUENCE [LARGE SCALE GENOMIC DNA]</scope>
    <source>
        <strain evidence="2">ERR11</strain>
    </source>
</reference>
<dbReference type="Proteomes" id="UP000199184">
    <property type="component" value="Unassembled WGS sequence"/>
</dbReference>
<accession>A0A1C3WD80</accession>
<sequence>MFTALDAPPDRLDKHEQNFVEKVRNHGWFGTHVFPDGEGPGFAYTTGFWLKFRFPEMIVFSMGQQTAQDTFWTIYHELDAGRRPPVGEPTDALFQNGAAMLLPVALQHYRSHLGWSRWFYGNDEFECLQVVYPDRDGHFPWAAEASAEARAAQPDLTEGNWLGRRKVS</sequence>
<name>A0A1C3WD80_9BRAD</name>
<organism evidence="1 2">
    <name type="scientific">Bradyrhizobium shewense</name>
    <dbReference type="NCBI Taxonomy" id="1761772"/>
    <lineage>
        <taxon>Bacteria</taxon>
        <taxon>Pseudomonadati</taxon>
        <taxon>Pseudomonadota</taxon>
        <taxon>Alphaproteobacteria</taxon>
        <taxon>Hyphomicrobiales</taxon>
        <taxon>Nitrobacteraceae</taxon>
        <taxon>Bradyrhizobium</taxon>
    </lineage>
</organism>
<dbReference type="AlphaFoldDB" id="A0A1C3WD80"/>
<protein>
    <recommendedName>
        <fullName evidence="3">DUF4262 domain-containing protein</fullName>
    </recommendedName>
</protein>
<dbReference type="InterPro" id="IPR025358">
    <property type="entry name" value="DUF4262"/>
</dbReference>